<evidence type="ECO:0000256" key="3">
    <source>
        <dbReference type="ARBA" id="ARBA00022670"/>
    </source>
</evidence>
<dbReference type="Proteomes" id="UP000503197">
    <property type="component" value="Chromosome"/>
</dbReference>
<dbReference type="Pfam" id="PF19425">
    <property type="entry name" value="Csd3_N2"/>
    <property type="match status" value="1"/>
</dbReference>
<evidence type="ECO:0000259" key="9">
    <source>
        <dbReference type="Pfam" id="PF19425"/>
    </source>
</evidence>
<dbReference type="EMBL" id="AP022821">
    <property type="protein sequence ID" value="BCA91085.1"/>
    <property type="molecule type" value="Genomic_DNA"/>
</dbReference>
<dbReference type="Pfam" id="PF01551">
    <property type="entry name" value="Peptidase_M23"/>
    <property type="match status" value="1"/>
</dbReference>
<dbReference type="GO" id="GO:0006508">
    <property type="term" value="P:proteolysis"/>
    <property type="evidence" value="ECO:0007669"/>
    <property type="project" value="UniProtKB-KW"/>
</dbReference>
<evidence type="ECO:0000256" key="6">
    <source>
        <dbReference type="ARBA" id="ARBA00022833"/>
    </source>
</evidence>
<evidence type="ECO:0000256" key="7">
    <source>
        <dbReference type="ARBA" id="ARBA00023049"/>
    </source>
</evidence>
<keyword evidence="7" id="KW-0482">Metalloprotease</keyword>
<dbReference type="InterPro" id="IPR050570">
    <property type="entry name" value="Cell_wall_metabolism_enzyme"/>
</dbReference>
<keyword evidence="4" id="KW-0479">Metal-binding</keyword>
<reference evidence="10 11" key="1">
    <citation type="submission" date="2020-02" db="EMBL/GenBank/DDBJ databases">
        <title>Complete Genome Sequence of Halomonas meridiana strain BAA-801, Isolated from Deep Sea Thermal Vent.</title>
        <authorList>
            <person name="Takahashi Y."/>
            <person name="Takahashi H."/>
            <person name="Galipon J."/>
            <person name="Arakawa K."/>
        </authorList>
    </citation>
    <scope>NUCLEOTIDE SEQUENCE [LARGE SCALE GENOMIC DNA]</scope>
    <source>
        <strain evidence="10 11">Slthf1</strain>
    </source>
</reference>
<protein>
    <submittedName>
        <fullName evidence="10">Uncharacterized protein</fullName>
    </submittedName>
</protein>
<feature type="domain" description="Csd3-like second N-terminal" evidence="9">
    <location>
        <begin position="261"/>
        <end position="383"/>
    </location>
</feature>
<evidence type="ECO:0000256" key="2">
    <source>
        <dbReference type="ARBA" id="ARBA00004196"/>
    </source>
</evidence>
<dbReference type="SUPFAM" id="SSF51261">
    <property type="entry name" value="Duplicated hybrid motif"/>
    <property type="match status" value="1"/>
</dbReference>
<dbReference type="PANTHER" id="PTHR21666">
    <property type="entry name" value="PEPTIDASE-RELATED"/>
    <property type="match status" value="1"/>
</dbReference>
<proteinExistence type="predicted"/>
<keyword evidence="6" id="KW-0862">Zinc</keyword>
<dbReference type="InterPro" id="IPR016047">
    <property type="entry name" value="M23ase_b-sheet_dom"/>
</dbReference>
<dbReference type="CDD" id="cd12797">
    <property type="entry name" value="M23_peptidase"/>
    <property type="match status" value="1"/>
</dbReference>
<comment type="cofactor">
    <cofactor evidence="1">
        <name>Zn(2+)</name>
        <dbReference type="ChEBI" id="CHEBI:29105"/>
    </cofactor>
</comment>
<dbReference type="FunFam" id="2.70.70.10:FF:000002">
    <property type="entry name" value="Murein DD-endopeptidase MepM"/>
    <property type="match status" value="1"/>
</dbReference>
<dbReference type="GO" id="GO:0046872">
    <property type="term" value="F:metal ion binding"/>
    <property type="evidence" value="ECO:0007669"/>
    <property type="project" value="UniProtKB-KW"/>
</dbReference>
<organism evidence="10 11">
    <name type="scientific">Vreelandella aquamarina</name>
    <dbReference type="NCBI Taxonomy" id="77097"/>
    <lineage>
        <taxon>Bacteria</taxon>
        <taxon>Pseudomonadati</taxon>
        <taxon>Pseudomonadota</taxon>
        <taxon>Gammaproteobacteria</taxon>
        <taxon>Oceanospirillales</taxon>
        <taxon>Halomonadaceae</taxon>
        <taxon>Vreelandella</taxon>
    </lineage>
</organism>
<evidence type="ECO:0000256" key="5">
    <source>
        <dbReference type="ARBA" id="ARBA00022801"/>
    </source>
</evidence>
<evidence type="ECO:0000313" key="10">
    <source>
        <dbReference type="EMBL" id="BCA91085.1"/>
    </source>
</evidence>
<dbReference type="InterPro" id="IPR045834">
    <property type="entry name" value="Csd3_N2"/>
</dbReference>
<evidence type="ECO:0000259" key="8">
    <source>
        <dbReference type="Pfam" id="PF01551"/>
    </source>
</evidence>
<dbReference type="Gene3D" id="3.10.450.350">
    <property type="match status" value="2"/>
</dbReference>
<dbReference type="GO" id="GO:0004222">
    <property type="term" value="F:metalloendopeptidase activity"/>
    <property type="evidence" value="ECO:0007669"/>
    <property type="project" value="TreeGrafter"/>
</dbReference>
<comment type="subcellular location">
    <subcellularLocation>
        <location evidence="2">Cell envelope</location>
    </subcellularLocation>
</comment>
<name>A0A6F8SRN5_9GAMM</name>
<evidence type="ECO:0000256" key="4">
    <source>
        <dbReference type="ARBA" id="ARBA00022723"/>
    </source>
</evidence>
<gene>
    <name evidence="10" type="ORF">HMSLTHF_08600</name>
</gene>
<evidence type="ECO:0000256" key="1">
    <source>
        <dbReference type="ARBA" id="ARBA00001947"/>
    </source>
</evidence>
<keyword evidence="3" id="KW-0645">Protease</keyword>
<dbReference type="Gene3D" id="2.70.70.10">
    <property type="entry name" value="Glucose Permease (Domain IIA)"/>
    <property type="match status" value="1"/>
</dbReference>
<feature type="domain" description="M23ase beta-sheet core" evidence="8">
    <location>
        <begin position="395"/>
        <end position="488"/>
    </location>
</feature>
<keyword evidence="5" id="KW-0378">Hydrolase</keyword>
<dbReference type="AlphaFoldDB" id="A0A6F8SRN5"/>
<dbReference type="InterPro" id="IPR011055">
    <property type="entry name" value="Dup_hybrid_motif"/>
</dbReference>
<accession>A0A6F8SRN5</accession>
<dbReference type="GO" id="GO:0030313">
    <property type="term" value="C:cell envelope"/>
    <property type="evidence" value="ECO:0007669"/>
    <property type="project" value="UniProtKB-SubCell"/>
</dbReference>
<sequence>MVTVLGAQKLITTYDDLNQPQTPLESVLVPLPSDSAPGVPSLRQERTPVAEAIDRASRALDSTREHIPLSELAATEIVDLDVITSAEASMASEAEPRDAQSQVALHEGALDDGALHMAIVLGTITSGMLNVDNSVEIADATSYEDYGVELYEDDVSFLELELAAEEPFVPEWETHIVEPGETFAVLAQNELGLGYSEVLALLDDLPDPRMLTHWRAGHSFDYQLDETGRLLALRMMKNTREGVLLERDSDQYAITAIERQGEPVQRLYAGSVTGSFARSAQATGLSSSSVTELTRILQKKLDFRRDSRRGDQFQVLVESDMIDGETLDSRVLAVKYDGERMDLTVVRNTTDDNFYTPEGSSLDPAFARHPFEGNYRLSSNFNPRRLHPVTGRVSPHNGTDFAMPIGTPITAPANGRVERVGNHHAAGRYIVVRHDNGYRTRYLHLSQPLVSQGERVTMGDRIALSGNTGRSTGPHLHYEVIVNNTPVNAMTVELPENTSLSGDTLIAFQRQAEPMLAALESGETGTISVANYERDNDSDESLQ</sequence>
<evidence type="ECO:0000313" key="11">
    <source>
        <dbReference type="Proteomes" id="UP000503197"/>
    </source>
</evidence>
<dbReference type="PANTHER" id="PTHR21666:SF292">
    <property type="entry name" value="MUREIN DD-ENDOPEPTIDASE MEPM"/>
    <property type="match status" value="1"/>
</dbReference>